<dbReference type="InterPro" id="IPR010835">
    <property type="entry name" value="DUF1439"/>
</dbReference>
<protein>
    <recommendedName>
        <fullName evidence="2">DUF1439 domain-containing protein</fullName>
    </recommendedName>
</protein>
<sequence>MLKKIVSISLIVGMFYGCVSVDPQGRGYSVAVPMSMINSTLAEKFPASEKVSYGMISGMLAIEKPNVLGKAGSDKLGVGTSFKFTNMFVPKGIKGTINLASGIRYDANTKNLYLANPMVNEIKFQDFSLAKYLTTNMRNAIGMVIANSIAKKPVYNIQKAGVGAMLVRGIDVRNGQIFLTFGL</sequence>
<dbReference type="EMBL" id="FPHM01000163">
    <property type="protein sequence ID" value="SFV70652.1"/>
    <property type="molecule type" value="Genomic_DNA"/>
</dbReference>
<dbReference type="Gene3D" id="3.15.10.40">
    <property type="entry name" value="Uncharacterised protein PF07273, DUF1439"/>
    <property type="match status" value="1"/>
</dbReference>
<dbReference type="Pfam" id="PF07273">
    <property type="entry name" value="DUF1439"/>
    <property type="match status" value="1"/>
</dbReference>
<name>A0A1W1CYB0_9ZZZZ</name>
<organism evidence="1">
    <name type="scientific">hydrothermal vent metagenome</name>
    <dbReference type="NCBI Taxonomy" id="652676"/>
    <lineage>
        <taxon>unclassified sequences</taxon>
        <taxon>metagenomes</taxon>
        <taxon>ecological metagenomes</taxon>
    </lineage>
</organism>
<dbReference type="PROSITE" id="PS51257">
    <property type="entry name" value="PROKAR_LIPOPROTEIN"/>
    <property type="match status" value="1"/>
</dbReference>
<evidence type="ECO:0000313" key="1">
    <source>
        <dbReference type="EMBL" id="SFV70652.1"/>
    </source>
</evidence>
<gene>
    <name evidence="1" type="ORF">MNB_SV-13-108</name>
</gene>
<proteinExistence type="predicted"/>
<dbReference type="AlphaFoldDB" id="A0A1W1CYB0"/>
<accession>A0A1W1CYB0</accession>
<reference evidence="1" key="1">
    <citation type="submission" date="2016-10" db="EMBL/GenBank/DDBJ databases">
        <authorList>
            <person name="de Groot N.N."/>
        </authorList>
    </citation>
    <scope>NUCLEOTIDE SEQUENCE</scope>
</reference>
<evidence type="ECO:0008006" key="2">
    <source>
        <dbReference type="Google" id="ProtNLM"/>
    </source>
</evidence>